<evidence type="ECO:0008006" key="3">
    <source>
        <dbReference type="Google" id="ProtNLM"/>
    </source>
</evidence>
<comment type="caution">
    <text evidence="2">The sequence shown here is derived from an EMBL/GenBank/DDBJ whole genome shotgun (WGS) entry which is preliminary data.</text>
</comment>
<sequence length="594" mass="67410">MRVEVGQSSGSVSEPERPKRVSAFRQPTLTTWIDLEDAPSIAPLPISSPMIPQTIPLPIASPATVEIEGFLIELRARVEMQEGLIHDHTVLLGKISPALFKRYDRDIGELFTRSGAIIEERHAWLDLAEIVDSMTRGQEPGGDVGCKICEGVHLTKGLPLNKDGKGVEQVKYIGLLDETIKKFMKESNKKQAAFDEWIRKFRDDTDLNLRMLDATTKNLQLVDKKRGSYAAIAPKLEPHKFNKWKKQILCYLAGMEPHYLKCIKDGPFQLKKADDDAKLGSQWTQDVRRVVVQDQRFKSIIMSCLPDDIMESVISCVTAKETWTDLGMRNANHTQTLDLADIYGRFVCEDNLIQESPLSSQNPKTFQPKNKGLVVDTFNWDEKEVSDKEEVTQVKALMALADDELTVGKSHARNGEWVNITIRKCRDELLILKQAKLDVVTFQIQNTELTKLNHALQEQLNEEKKINETLLTSSKKVSQCISEQIPHQKKKILGGELLIESSSKMKKMKIFSFLLPWGGENYKTQPYQYASSSKKILKAKAKPFPPCTHYSFSDRRPDDCRNYPECEICGSCDHFTLGHNRVIYIRRGMLAESS</sequence>
<proteinExistence type="predicted"/>
<accession>A0A6L2KQZ2</accession>
<reference evidence="2" key="1">
    <citation type="journal article" date="2019" name="Sci. Rep.">
        <title>Draft genome of Tanacetum cinerariifolium, the natural source of mosquito coil.</title>
        <authorList>
            <person name="Yamashiro T."/>
            <person name="Shiraishi A."/>
            <person name="Satake H."/>
            <person name="Nakayama K."/>
        </authorList>
    </citation>
    <scope>NUCLEOTIDE SEQUENCE</scope>
</reference>
<dbReference type="AlphaFoldDB" id="A0A6L2KQZ2"/>
<feature type="region of interest" description="Disordered" evidence="1">
    <location>
        <begin position="1"/>
        <end position="21"/>
    </location>
</feature>
<evidence type="ECO:0000256" key="1">
    <source>
        <dbReference type="SAM" id="MobiDB-lite"/>
    </source>
</evidence>
<dbReference type="EMBL" id="BKCJ010002945">
    <property type="protein sequence ID" value="GEU51953.1"/>
    <property type="molecule type" value="Genomic_DNA"/>
</dbReference>
<feature type="compositionally biased region" description="Low complexity" evidence="1">
    <location>
        <begin position="1"/>
        <end position="13"/>
    </location>
</feature>
<gene>
    <name evidence="2" type="ORF">Tci_023931</name>
</gene>
<organism evidence="2">
    <name type="scientific">Tanacetum cinerariifolium</name>
    <name type="common">Dalmatian daisy</name>
    <name type="synonym">Chrysanthemum cinerariifolium</name>
    <dbReference type="NCBI Taxonomy" id="118510"/>
    <lineage>
        <taxon>Eukaryota</taxon>
        <taxon>Viridiplantae</taxon>
        <taxon>Streptophyta</taxon>
        <taxon>Embryophyta</taxon>
        <taxon>Tracheophyta</taxon>
        <taxon>Spermatophyta</taxon>
        <taxon>Magnoliopsida</taxon>
        <taxon>eudicotyledons</taxon>
        <taxon>Gunneridae</taxon>
        <taxon>Pentapetalae</taxon>
        <taxon>asterids</taxon>
        <taxon>campanulids</taxon>
        <taxon>Asterales</taxon>
        <taxon>Asteraceae</taxon>
        <taxon>Asteroideae</taxon>
        <taxon>Anthemideae</taxon>
        <taxon>Anthemidinae</taxon>
        <taxon>Tanacetum</taxon>
    </lineage>
</organism>
<protein>
    <recommendedName>
        <fullName evidence="3">Retrovirus-related Pol polyprotein from transposon TNT 1-94</fullName>
    </recommendedName>
</protein>
<name>A0A6L2KQZ2_TANCI</name>
<evidence type="ECO:0000313" key="2">
    <source>
        <dbReference type="EMBL" id="GEU51953.1"/>
    </source>
</evidence>